<comment type="function">
    <text evidence="2">May mediate accelerated ATP-independent bidirectional transbilayer migration of phospholipids upon binding calcium ions that results in a loss of phospholipid asymmetry in the plasma membrane.</text>
</comment>
<keyword evidence="2" id="KW-0564">Palmitate</keyword>
<sequence>METEEDGKPVDESKSEEKEAGLQILKYLVKVDKLRIEEQADANKVLSFSESKRRYKVKDSLGQTVYDAVEDLRCNVSSSGGDRQGFGTRILDAQSTEVMRIFRHLVSDADSHQRLEVFAPPEQLIGIVEHEQNLVTPKFLIMNSKGKTVARIKVPMSTTNLFGSVKFQVKSDSGRTVGAIKKQWSGLWKEVLTDADHYGLTFSPKLSVKDFVYFSNRAN</sequence>
<evidence type="ECO:0000313" key="4">
    <source>
        <dbReference type="Proteomes" id="UP000677054"/>
    </source>
</evidence>
<organism evidence="3">
    <name type="scientific">Darwinula stevensoni</name>
    <dbReference type="NCBI Taxonomy" id="69355"/>
    <lineage>
        <taxon>Eukaryota</taxon>
        <taxon>Metazoa</taxon>
        <taxon>Ecdysozoa</taxon>
        <taxon>Arthropoda</taxon>
        <taxon>Crustacea</taxon>
        <taxon>Oligostraca</taxon>
        <taxon>Ostracoda</taxon>
        <taxon>Podocopa</taxon>
        <taxon>Podocopida</taxon>
        <taxon>Darwinulocopina</taxon>
        <taxon>Darwinuloidea</taxon>
        <taxon>Darwinulidae</taxon>
        <taxon>Darwinula</taxon>
    </lineage>
</organism>
<dbReference type="EMBL" id="LR904274">
    <property type="protein sequence ID" value="CAD7252719.1"/>
    <property type="molecule type" value="Genomic_DNA"/>
</dbReference>
<keyword evidence="4" id="KW-1185">Reference proteome</keyword>
<dbReference type="Proteomes" id="UP000677054">
    <property type="component" value="Unassembled WGS sequence"/>
</dbReference>
<dbReference type="InterPro" id="IPR025659">
    <property type="entry name" value="Tubby-like_C"/>
</dbReference>
<reference evidence="3" key="1">
    <citation type="submission" date="2020-11" db="EMBL/GenBank/DDBJ databases">
        <authorList>
            <person name="Tran Van P."/>
        </authorList>
    </citation>
    <scope>NUCLEOTIDE SEQUENCE</scope>
</reference>
<protein>
    <recommendedName>
        <fullName evidence="2">Phospholipid scramblase</fullName>
    </recommendedName>
</protein>
<name>A0A7R9AEQ3_9CRUS</name>
<dbReference type="SUPFAM" id="SSF54518">
    <property type="entry name" value="Tubby C-terminal domain-like"/>
    <property type="match status" value="1"/>
</dbReference>
<dbReference type="GO" id="GO:0005886">
    <property type="term" value="C:plasma membrane"/>
    <property type="evidence" value="ECO:0007669"/>
    <property type="project" value="TreeGrafter"/>
</dbReference>
<keyword evidence="2" id="KW-0106">Calcium</keyword>
<dbReference type="InterPro" id="IPR005552">
    <property type="entry name" value="Scramblase"/>
</dbReference>
<dbReference type="PANTHER" id="PTHR23248">
    <property type="entry name" value="PHOSPHOLIPID SCRAMBLASE-RELATED"/>
    <property type="match status" value="1"/>
</dbReference>
<dbReference type="GO" id="GO:0017128">
    <property type="term" value="F:phospholipid scramblase activity"/>
    <property type="evidence" value="ECO:0007669"/>
    <property type="project" value="InterPro"/>
</dbReference>
<proteinExistence type="inferred from homology"/>
<evidence type="ECO:0000256" key="2">
    <source>
        <dbReference type="RuleBase" id="RU363116"/>
    </source>
</evidence>
<dbReference type="EMBL" id="CAJPEV010004757">
    <property type="protein sequence ID" value="CAG0902264.1"/>
    <property type="molecule type" value="Genomic_DNA"/>
</dbReference>
<keyword evidence="2" id="KW-0449">Lipoprotein</keyword>
<comment type="similarity">
    <text evidence="1 2">Belongs to the phospholipid scramblase family.</text>
</comment>
<dbReference type="Pfam" id="PF03803">
    <property type="entry name" value="Scramblase"/>
    <property type="match status" value="1"/>
</dbReference>
<comment type="cofactor">
    <cofactor evidence="2">
        <name>Ca(2+)</name>
        <dbReference type="ChEBI" id="CHEBI:29108"/>
    </cofactor>
</comment>
<dbReference type="OrthoDB" id="191150at2759"/>
<dbReference type="PANTHER" id="PTHR23248:SF9">
    <property type="entry name" value="PHOSPHOLIPID SCRAMBLASE"/>
    <property type="match status" value="1"/>
</dbReference>
<dbReference type="AlphaFoldDB" id="A0A7R9AEQ3"/>
<accession>A0A7R9AEQ3</accession>
<evidence type="ECO:0000256" key="1">
    <source>
        <dbReference type="ARBA" id="ARBA00005350"/>
    </source>
</evidence>
<evidence type="ECO:0000313" key="3">
    <source>
        <dbReference type="EMBL" id="CAD7252719.1"/>
    </source>
</evidence>
<gene>
    <name evidence="3" type="ORF">DSTB1V02_LOCUS12474</name>
</gene>